<dbReference type="InParanoid" id="A0A6P8Z669"/>
<organism evidence="2">
    <name type="scientific">Thrips palmi</name>
    <name type="common">Melon thrips</name>
    <dbReference type="NCBI Taxonomy" id="161013"/>
    <lineage>
        <taxon>Eukaryota</taxon>
        <taxon>Metazoa</taxon>
        <taxon>Ecdysozoa</taxon>
        <taxon>Arthropoda</taxon>
        <taxon>Hexapoda</taxon>
        <taxon>Insecta</taxon>
        <taxon>Pterygota</taxon>
        <taxon>Neoptera</taxon>
        <taxon>Paraneoptera</taxon>
        <taxon>Thysanoptera</taxon>
        <taxon>Terebrantia</taxon>
        <taxon>Thripoidea</taxon>
        <taxon>Thripidae</taxon>
        <taxon>Thrips</taxon>
    </lineage>
</organism>
<dbReference type="GO" id="GO:0007005">
    <property type="term" value="P:mitochondrion organization"/>
    <property type="evidence" value="ECO:0007669"/>
    <property type="project" value="TreeGrafter"/>
</dbReference>
<dbReference type="GO" id="GO:0005739">
    <property type="term" value="C:mitochondrion"/>
    <property type="evidence" value="ECO:0007669"/>
    <property type="project" value="InterPro"/>
</dbReference>
<dbReference type="RefSeq" id="XP_034245670.1">
    <property type="nucleotide sequence ID" value="XM_034389779.1"/>
</dbReference>
<proteinExistence type="predicted"/>
<dbReference type="PANTHER" id="PTHR14700">
    <property type="entry name" value="PENTATRICOPEPTIDE REPEAT-CONTAINING PROTEIN 2, MITOCHONDRIAL"/>
    <property type="match status" value="1"/>
</dbReference>
<dbReference type="OrthoDB" id="6073372at2759"/>
<name>A0A6P8Z669_THRPL</name>
<dbReference type="InterPro" id="IPR034629">
    <property type="entry name" value="PTCD2"/>
</dbReference>
<dbReference type="GO" id="GO:0003723">
    <property type="term" value="F:RNA binding"/>
    <property type="evidence" value="ECO:0007669"/>
    <property type="project" value="TreeGrafter"/>
</dbReference>
<sequence length="340" mass="39505">MFWNSISKQLARPLLPAVRRHAVPTWQCAPSRFICDRSLLRLDEYEREKKKCQLKVKDVDSFWLRIFSLQDSGDAFEDDLKLAWLLADKDHLPTLVEMTEHFTQKCSKGSFGSFKFGSVMMRTCHYLNSPDDALKIAESEILRRWLNDPISNIVLMDLLIESGRSKEAAEVYEKLFKSEWFFALRNPLIPILYAISLYKQGTADSFDRANKLCSNLVTKLIYKQKIEDIIAAFALKVKQANIARHLVQKREANSELSWNIMVQANVMQSHEGSSVLQRRILQRNQHHVYKDTFAAIQATYPDLVKSLKIKPINLTVEEQVLGTIHIEDKDHVEAKRKRYY</sequence>
<dbReference type="Proteomes" id="UP000515158">
    <property type="component" value="Unplaced"/>
</dbReference>
<gene>
    <name evidence="2" type="primary">LOC117647814</name>
</gene>
<evidence type="ECO:0000313" key="2">
    <source>
        <dbReference type="RefSeq" id="XP_034245670.1"/>
    </source>
</evidence>
<dbReference type="GeneID" id="117647814"/>
<protein>
    <submittedName>
        <fullName evidence="2">Uncharacterized protein LOC117647814 isoform X1</fullName>
    </submittedName>
</protein>
<dbReference type="GO" id="GO:0050684">
    <property type="term" value="P:regulation of mRNA processing"/>
    <property type="evidence" value="ECO:0007669"/>
    <property type="project" value="InterPro"/>
</dbReference>
<dbReference type="PANTHER" id="PTHR14700:SF0">
    <property type="entry name" value="PENTATRICOPEPTIDE REPEAT-CONTAINING PROTEIN 2, MITOCHONDRIAL"/>
    <property type="match status" value="1"/>
</dbReference>
<keyword evidence="1" id="KW-1185">Reference proteome</keyword>
<evidence type="ECO:0000313" key="1">
    <source>
        <dbReference type="Proteomes" id="UP000515158"/>
    </source>
</evidence>
<dbReference type="AlphaFoldDB" id="A0A6P8Z669"/>
<reference evidence="2" key="1">
    <citation type="submission" date="2025-08" db="UniProtKB">
        <authorList>
            <consortium name="RefSeq"/>
        </authorList>
    </citation>
    <scope>IDENTIFICATION</scope>
    <source>
        <tissue evidence="2">Total insect</tissue>
    </source>
</reference>
<dbReference type="KEGG" id="tpal:117647814"/>
<accession>A0A6P8Z669</accession>